<protein>
    <submittedName>
        <fullName evidence="1">Uncharacterized protein</fullName>
    </submittedName>
</protein>
<comment type="caution">
    <text evidence="1">The sequence shown here is derived from an EMBL/GenBank/DDBJ whole genome shotgun (WGS) entry which is preliminary data.</text>
</comment>
<dbReference type="AlphaFoldDB" id="A0AAJ0CBJ1"/>
<dbReference type="GeneID" id="85314544"/>
<proteinExistence type="predicted"/>
<sequence length="308" mass="35208">MPLIPGSVHDMLARPHPVLRENSKHAVNKNSTKWEHMTHFHLSHWKDFTFVNLYNAFSHILRRPVGEGQFPGAALPSSYNVQHKSEVKSVSSTYLETLLHAPIVEGVSVLRESSPPSHIPSVTIMSNQLVHTGEPRFQSSLSFLAESNPRANLVVSCTRLAQAWHSDDIIFLLNGDKNMNPMRQVASYGVHGDTRYAFILTNEEVVVVRFFRSDDPETSHQCRAEWRSIPWDASGERVLTPALAIWFLVMMSLHREHRPIRTRRETLPVNLWWTETGDKGEVTYTHHLSLRKTDTRPPGAEFRDRPSE</sequence>
<keyword evidence="2" id="KW-1185">Reference proteome</keyword>
<evidence type="ECO:0000313" key="2">
    <source>
        <dbReference type="Proteomes" id="UP001244011"/>
    </source>
</evidence>
<accession>A0AAJ0CBJ1</accession>
<evidence type="ECO:0000313" key="1">
    <source>
        <dbReference type="EMBL" id="KAK1772252.1"/>
    </source>
</evidence>
<dbReference type="Proteomes" id="UP001244011">
    <property type="component" value="Unassembled WGS sequence"/>
</dbReference>
<name>A0AAJ0CBJ1_9PEZI</name>
<organism evidence="1 2">
    <name type="scientific">Phialemonium atrogriseum</name>
    <dbReference type="NCBI Taxonomy" id="1093897"/>
    <lineage>
        <taxon>Eukaryota</taxon>
        <taxon>Fungi</taxon>
        <taxon>Dikarya</taxon>
        <taxon>Ascomycota</taxon>
        <taxon>Pezizomycotina</taxon>
        <taxon>Sordariomycetes</taxon>
        <taxon>Sordariomycetidae</taxon>
        <taxon>Cephalothecales</taxon>
        <taxon>Cephalothecaceae</taxon>
        <taxon>Phialemonium</taxon>
    </lineage>
</organism>
<reference evidence="1" key="1">
    <citation type="submission" date="2023-06" db="EMBL/GenBank/DDBJ databases">
        <title>Genome-scale phylogeny and comparative genomics of the fungal order Sordariales.</title>
        <authorList>
            <consortium name="Lawrence Berkeley National Laboratory"/>
            <person name="Hensen N."/>
            <person name="Bonometti L."/>
            <person name="Westerberg I."/>
            <person name="Brannstrom I.O."/>
            <person name="Guillou S."/>
            <person name="Cros-Aarteil S."/>
            <person name="Calhoun S."/>
            <person name="Haridas S."/>
            <person name="Kuo A."/>
            <person name="Mondo S."/>
            <person name="Pangilinan J."/>
            <person name="Riley R."/>
            <person name="Labutti K."/>
            <person name="Andreopoulos B."/>
            <person name="Lipzen A."/>
            <person name="Chen C."/>
            <person name="Yanf M."/>
            <person name="Daum C."/>
            <person name="Ng V."/>
            <person name="Clum A."/>
            <person name="Steindorff A."/>
            <person name="Ohm R."/>
            <person name="Martin F."/>
            <person name="Silar P."/>
            <person name="Natvig D."/>
            <person name="Lalanne C."/>
            <person name="Gautier V."/>
            <person name="Ament-Velasquez S.L."/>
            <person name="Kruys A."/>
            <person name="Hutchinson M.I."/>
            <person name="Powell A.J."/>
            <person name="Barry K."/>
            <person name="Miller A.N."/>
            <person name="Grigoriev I.V."/>
            <person name="Debuchy R."/>
            <person name="Gladieux P."/>
            <person name="Thoren M.H."/>
            <person name="Johannesson H."/>
        </authorList>
    </citation>
    <scope>NUCLEOTIDE SEQUENCE</scope>
    <source>
        <strain evidence="1">8032-3</strain>
    </source>
</reference>
<dbReference type="EMBL" id="MU838997">
    <property type="protein sequence ID" value="KAK1772252.1"/>
    <property type="molecule type" value="Genomic_DNA"/>
</dbReference>
<gene>
    <name evidence="1" type="ORF">QBC33DRAFT_582734</name>
</gene>
<dbReference type="RefSeq" id="XP_060288465.1">
    <property type="nucleotide sequence ID" value="XM_060431357.1"/>
</dbReference>